<dbReference type="PANTHER" id="PTHR42928">
    <property type="entry name" value="TRICARBOXYLATE-BINDING PROTEIN"/>
    <property type="match status" value="1"/>
</dbReference>
<dbReference type="Pfam" id="PF03401">
    <property type="entry name" value="TctC"/>
    <property type="match status" value="1"/>
</dbReference>
<evidence type="ECO:0000313" key="3">
    <source>
        <dbReference type="EMBL" id="AOZ09906.1"/>
    </source>
</evidence>
<feature type="chain" id="PRO_5045862210" evidence="2">
    <location>
        <begin position="25"/>
        <end position="325"/>
    </location>
</feature>
<comment type="similarity">
    <text evidence="1">Belongs to the UPF0065 (bug) family.</text>
</comment>
<dbReference type="PANTHER" id="PTHR42928:SF5">
    <property type="entry name" value="BLR1237 PROTEIN"/>
    <property type="match status" value="1"/>
</dbReference>
<dbReference type="Gene3D" id="3.40.190.150">
    <property type="entry name" value="Bordetella uptake gene, domain 1"/>
    <property type="match status" value="1"/>
</dbReference>
<dbReference type="EMBL" id="CP017755">
    <property type="protein sequence ID" value="AOZ09906.1"/>
    <property type="molecule type" value="Genomic_DNA"/>
</dbReference>
<dbReference type="PROSITE" id="PS51318">
    <property type="entry name" value="TAT"/>
    <property type="match status" value="1"/>
</dbReference>
<reference evidence="3 4" key="1">
    <citation type="submission" date="2016-10" db="EMBL/GenBank/DDBJ databases">
        <title>Complete genome sequences of three Cupriavidus strains isolated from various Malaysian environments.</title>
        <authorList>
            <person name="Abdullah A.A.-A."/>
            <person name="Shafie N.A.H."/>
            <person name="Lau N.S."/>
        </authorList>
    </citation>
    <scope>NUCLEOTIDE SEQUENCE [LARGE SCALE GENOMIC DNA]</scope>
    <source>
        <strain evidence="3 4">USMAA1020</strain>
    </source>
</reference>
<dbReference type="InterPro" id="IPR005064">
    <property type="entry name" value="BUG"/>
</dbReference>
<gene>
    <name evidence="3" type="ORF">BKK80_29920</name>
</gene>
<keyword evidence="4" id="KW-1185">Reference proteome</keyword>
<accession>A0ABM7DML9</accession>
<organism evidence="3 4">
    <name type="scientific">Cupriavidus malaysiensis</name>
    <dbReference type="NCBI Taxonomy" id="367825"/>
    <lineage>
        <taxon>Bacteria</taxon>
        <taxon>Pseudomonadati</taxon>
        <taxon>Pseudomonadota</taxon>
        <taxon>Betaproteobacteria</taxon>
        <taxon>Burkholderiales</taxon>
        <taxon>Burkholderiaceae</taxon>
        <taxon>Cupriavidus</taxon>
    </lineage>
</organism>
<name>A0ABM7DML9_9BURK</name>
<feature type="signal peptide" evidence="2">
    <location>
        <begin position="1"/>
        <end position="24"/>
    </location>
</feature>
<dbReference type="InterPro" id="IPR006311">
    <property type="entry name" value="TAT_signal"/>
</dbReference>
<sequence>MNRRQWLTLAGAAALGGLAGPARADAGYPKRPLRLLVPFLAGSAPDSTARVLAEGLRQRLGQPVVVENAAGAGGVIGAGMLKRAAPDGYTLGVLANTHVINVHTFRRPPYDPARDFTPIAALAGGPTVLAVPASAPYRSVADLVAALRRKPGGFSFGSGGKGSIAHLAVEMLPHQSGTRALHVPYKGATELVAAMLSGQTDFGMPVLGTAAQYLHNGQLRALAVSSPARSPYFPEVPTLAEALPPGFVIDNWSGLFAPAGLPAPLLQRLFAAVGQVQASGAFDTQLRATAGELRRSPSPAEFAALVAGDARRYGALMNEIGMEST</sequence>
<keyword evidence="2" id="KW-0732">Signal</keyword>
<dbReference type="PIRSF" id="PIRSF017082">
    <property type="entry name" value="YflP"/>
    <property type="match status" value="1"/>
</dbReference>
<dbReference type="InterPro" id="IPR042100">
    <property type="entry name" value="Bug_dom1"/>
</dbReference>
<evidence type="ECO:0000313" key="4">
    <source>
        <dbReference type="Proteomes" id="UP000177515"/>
    </source>
</evidence>
<proteinExistence type="inferred from homology"/>
<dbReference type="RefSeq" id="WP_071072433.1">
    <property type="nucleotide sequence ID" value="NZ_CP017755.1"/>
</dbReference>
<dbReference type="SUPFAM" id="SSF53850">
    <property type="entry name" value="Periplasmic binding protein-like II"/>
    <property type="match status" value="1"/>
</dbReference>
<dbReference type="Proteomes" id="UP000177515">
    <property type="component" value="Chromosome 2"/>
</dbReference>
<evidence type="ECO:0000256" key="2">
    <source>
        <dbReference type="SAM" id="SignalP"/>
    </source>
</evidence>
<evidence type="ECO:0000256" key="1">
    <source>
        <dbReference type="ARBA" id="ARBA00006987"/>
    </source>
</evidence>
<dbReference type="Gene3D" id="3.40.190.10">
    <property type="entry name" value="Periplasmic binding protein-like II"/>
    <property type="match status" value="1"/>
</dbReference>
<protein>
    <submittedName>
        <fullName evidence="3">ABC transporter substrate-binding protein</fullName>
    </submittedName>
</protein>